<dbReference type="GO" id="GO:0006102">
    <property type="term" value="P:isocitrate metabolic process"/>
    <property type="evidence" value="ECO:0007669"/>
    <property type="project" value="TreeGrafter"/>
</dbReference>
<dbReference type="SMART" id="SM01329">
    <property type="entry name" value="Iso_dh"/>
    <property type="match status" value="1"/>
</dbReference>
<keyword evidence="3" id="KW-0560">Oxidoreductase</keyword>
<dbReference type="GO" id="GO:0004450">
    <property type="term" value="F:isocitrate dehydrogenase (NADP+) activity"/>
    <property type="evidence" value="ECO:0007669"/>
    <property type="project" value="UniProtKB-EC"/>
</dbReference>
<dbReference type="Pfam" id="PF00180">
    <property type="entry name" value="Iso_dh"/>
    <property type="match status" value="1"/>
</dbReference>
<dbReference type="InterPro" id="IPR024084">
    <property type="entry name" value="IsoPropMal-DH-like_dom"/>
</dbReference>
<dbReference type="EC" id="1.1.1.42" evidence="3"/>
<accession>A0A075I9V2</accession>
<protein>
    <submittedName>
        <fullName evidence="3">Isocitrate dehydrogenase (IDH1, IDH2, icd)</fullName>
        <ecNumber evidence="3">1.1.1.42</ecNumber>
    </submittedName>
</protein>
<dbReference type="Gene3D" id="3.40.718.10">
    <property type="entry name" value="Isopropylmalate Dehydrogenase"/>
    <property type="match status" value="1"/>
</dbReference>
<dbReference type="PANTHER" id="PTHR11835:SF77">
    <property type="entry name" value="ISOCITRATE_ISOPROPYLMALATE DEHYDROGENASE FAMILY PROTEIN"/>
    <property type="match status" value="1"/>
</dbReference>
<dbReference type="EMBL" id="KF901218">
    <property type="protein sequence ID" value="AIF22913.1"/>
    <property type="molecule type" value="Genomic_DNA"/>
</dbReference>
<dbReference type="GO" id="GO:0006099">
    <property type="term" value="P:tricarboxylic acid cycle"/>
    <property type="evidence" value="ECO:0007669"/>
    <property type="project" value="TreeGrafter"/>
</dbReference>
<dbReference type="GO" id="GO:0004449">
    <property type="term" value="F:isocitrate dehydrogenase (NAD+) activity"/>
    <property type="evidence" value="ECO:0007669"/>
    <property type="project" value="TreeGrafter"/>
</dbReference>
<feature type="domain" description="Isopropylmalate dehydrogenase-like" evidence="2">
    <location>
        <begin position="1"/>
        <end position="217"/>
    </location>
</feature>
<reference evidence="3" key="1">
    <citation type="journal article" date="2014" name="Genome Biol. Evol.">
        <title>Pangenome evidence for extensive interdomain horizontal transfer affecting lineage core and shell genes in uncultured planktonic thaumarchaeota and euryarchaeota.</title>
        <authorList>
            <person name="Deschamps P."/>
            <person name="Zivanovic Y."/>
            <person name="Moreira D."/>
            <person name="Rodriguez-Valera F."/>
            <person name="Lopez-Garcia P."/>
        </authorList>
    </citation>
    <scope>NUCLEOTIDE SEQUENCE</scope>
</reference>
<name>A0A075I9V2_9ARCH</name>
<proteinExistence type="inferred from homology"/>
<evidence type="ECO:0000259" key="2">
    <source>
        <dbReference type="SMART" id="SM01329"/>
    </source>
</evidence>
<sequence>MSVLERQLKDCTAVWKFKYQMMQLLLYVRLQEVVVEDSFYPHLNGLKNIILKNGCDNKAKYTQKTDGIFWDETQNCVKEHNDMNLEEIYIDNMAQQLVVNPEQFNNSVILSTNLFMDIISELASGIVGSIGLIYSANMGDSYAMFEAAHGSAPSFKGQNKVNPTATILAGAWMAEYLGESHIREAIFSATEHVINEGKTITFDIGGNASTSQMVDAITILAKEKLRK</sequence>
<evidence type="ECO:0000313" key="3">
    <source>
        <dbReference type="EMBL" id="AIF22913.1"/>
    </source>
</evidence>
<organism evidence="3">
    <name type="scientific">uncultured marine thaumarchaeote SAT1000_10_H08</name>
    <dbReference type="NCBI Taxonomy" id="1456376"/>
    <lineage>
        <taxon>Archaea</taxon>
        <taxon>Nitrososphaerota</taxon>
        <taxon>environmental samples</taxon>
    </lineage>
</organism>
<dbReference type="SUPFAM" id="SSF53659">
    <property type="entry name" value="Isocitrate/Isopropylmalate dehydrogenase-like"/>
    <property type="match status" value="1"/>
</dbReference>
<gene>
    <name evidence="3" type="primary">IDH1</name>
    <name evidence="3" type="synonym">icd</name>
    <name evidence="3" type="synonym">IDH2</name>
</gene>
<dbReference type="AlphaFoldDB" id="A0A075I9V2"/>
<evidence type="ECO:0000256" key="1">
    <source>
        <dbReference type="ARBA" id="ARBA00007769"/>
    </source>
</evidence>
<comment type="similarity">
    <text evidence="1">Belongs to the isocitrate and isopropylmalate dehydrogenases family.</text>
</comment>
<dbReference type="PANTHER" id="PTHR11835">
    <property type="entry name" value="DECARBOXYLATING DEHYDROGENASES-ISOCITRATE, ISOPROPYLMALATE, TARTRATE"/>
    <property type="match status" value="1"/>
</dbReference>